<dbReference type="InterPro" id="IPR050628">
    <property type="entry name" value="SNF2_RAD54_helicase_TF"/>
</dbReference>
<accession>A0AA39X1P5</accession>
<evidence type="ECO:0000256" key="3">
    <source>
        <dbReference type="ARBA" id="ARBA00022840"/>
    </source>
</evidence>
<evidence type="ECO:0000256" key="4">
    <source>
        <dbReference type="SAM" id="MobiDB-lite"/>
    </source>
</evidence>
<evidence type="ECO:0000256" key="1">
    <source>
        <dbReference type="ARBA" id="ARBA00022741"/>
    </source>
</evidence>
<dbReference type="EMBL" id="JAUJDW010000140">
    <property type="protein sequence ID" value="KAK0625623.1"/>
    <property type="molecule type" value="Genomic_DNA"/>
</dbReference>
<dbReference type="AlphaFoldDB" id="A0AA39X1P5"/>
<keyword evidence="6" id="KW-1185">Reference proteome</keyword>
<gene>
    <name evidence="5" type="primary">CHR27</name>
    <name evidence="5" type="ORF">DIS24_g11052</name>
</gene>
<dbReference type="GO" id="GO:0016787">
    <property type="term" value="F:hydrolase activity"/>
    <property type="evidence" value="ECO:0007669"/>
    <property type="project" value="UniProtKB-KW"/>
</dbReference>
<evidence type="ECO:0000313" key="5">
    <source>
        <dbReference type="EMBL" id="KAK0625623.1"/>
    </source>
</evidence>
<dbReference type="GO" id="GO:0005524">
    <property type="term" value="F:ATP binding"/>
    <property type="evidence" value="ECO:0007669"/>
    <property type="project" value="UniProtKB-KW"/>
</dbReference>
<proteinExistence type="predicted"/>
<dbReference type="PANTHER" id="PTHR45626">
    <property type="entry name" value="TRANSCRIPTION TERMINATION FACTOR 2-RELATED"/>
    <property type="match status" value="1"/>
</dbReference>
<dbReference type="GO" id="GO:0004386">
    <property type="term" value="F:helicase activity"/>
    <property type="evidence" value="ECO:0007669"/>
    <property type="project" value="UniProtKB-KW"/>
</dbReference>
<sequence>MTLVEIFLTVIGISFYALRAAYTQAQRHSSVVKFNNPDDDVKIMICSSRSAATSFNAQQACSDMDILEWPWNLSTVDQMVGMLWRVGQTREVNVRILSVDHSHDQVLQDRATKKVLAQLASQATASDEVEGETNNADKLER</sequence>
<feature type="region of interest" description="Disordered" evidence="4">
    <location>
        <begin position="122"/>
        <end position="141"/>
    </location>
</feature>
<keyword evidence="3" id="KW-0067">ATP-binding</keyword>
<dbReference type="PANTHER" id="PTHR45626:SF14">
    <property type="entry name" value="ATP-DEPENDENT DNA HELICASE (EUROFUNG)"/>
    <property type="match status" value="1"/>
</dbReference>
<dbReference type="Gene3D" id="3.40.50.300">
    <property type="entry name" value="P-loop containing nucleotide triphosphate hydrolases"/>
    <property type="match status" value="1"/>
</dbReference>
<protein>
    <submittedName>
        <fullName evidence="5">Helicase-like transcription factor CHR27</fullName>
    </submittedName>
</protein>
<name>A0AA39X1P5_9PEZI</name>
<keyword evidence="2" id="KW-0378">Hydrolase</keyword>
<dbReference type="GO" id="GO:0008094">
    <property type="term" value="F:ATP-dependent activity, acting on DNA"/>
    <property type="evidence" value="ECO:0007669"/>
    <property type="project" value="TreeGrafter"/>
</dbReference>
<dbReference type="InterPro" id="IPR027417">
    <property type="entry name" value="P-loop_NTPase"/>
</dbReference>
<dbReference type="GO" id="GO:0005634">
    <property type="term" value="C:nucleus"/>
    <property type="evidence" value="ECO:0007669"/>
    <property type="project" value="TreeGrafter"/>
</dbReference>
<evidence type="ECO:0000313" key="6">
    <source>
        <dbReference type="Proteomes" id="UP001175001"/>
    </source>
</evidence>
<evidence type="ECO:0000256" key="2">
    <source>
        <dbReference type="ARBA" id="ARBA00022801"/>
    </source>
</evidence>
<comment type="caution">
    <text evidence="5">The sequence shown here is derived from an EMBL/GenBank/DDBJ whole genome shotgun (WGS) entry which is preliminary data.</text>
</comment>
<keyword evidence="5" id="KW-0347">Helicase</keyword>
<dbReference type="SUPFAM" id="SSF52540">
    <property type="entry name" value="P-loop containing nucleoside triphosphate hydrolases"/>
    <property type="match status" value="1"/>
</dbReference>
<keyword evidence="1" id="KW-0547">Nucleotide-binding</keyword>
<organism evidence="5 6">
    <name type="scientific">Lasiodiplodia hormozganensis</name>
    <dbReference type="NCBI Taxonomy" id="869390"/>
    <lineage>
        <taxon>Eukaryota</taxon>
        <taxon>Fungi</taxon>
        <taxon>Dikarya</taxon>
        <taxon>Ascomycota</taxon>
        <taxon>Pezizomycotina</taxon>
        <taxon>Dothideomycetes</taxon>
        <taxon>Dothideomycetes incertae sedis</taxon>
        <taxon>Botryosphaeriales</taxon>
        <taxon>Botryosphaeriaceae</taxon>
        <taxon>Lasiodiplodia</taxon>
    </lineage>
</organism>
<reference evidence="5" key="1">
    <citation type="submission" date="2023-06" db="EMBL/GenBank/DDBJ databases">
        <title>Multi-omics analyses reveal the molecular pathogenesis toolkit of Lasiodiplodia hormozganensis, a cross-kingdom pathogen.</title>
        <authorList>
            <person name="Felix C."/>
            <person name="Meneses R."/>
            <person name="Goncalves M.F.M."/>
            <person name="Tilleman L."/>
            <person name="Duarte A.S."/>
            <person name="Jorrin-Novo J.V."/>
            <person name="Van De Peer Y."/>
            <person name="Deforce D."/>
            <person name="Van Nieuwerburgh F."/>
            <person name="Esteves A.C."/>
            <person name="Alves A."/>
        </authorList>
    </citation>
    <scope>NUCLEOTIDE SEQUENCE</scope>
    <source>
        <strain evidence="5">CBS 339.90</strain>
    </source>
</reference>
<dbReference type="Proteomes" id="UP001175001">
    <property type="component" value="Unassembled WGS sequence"/>
</dbReference>
<dbReference type="GO" id="GO:0006281">
    <property type="term" value="P:DNA repair"/>
    <property type="evidence" value="ECO:0007669"/>
    <property type="project" value="TreeGrafter"/>
</dbReference>